<organism evidence="3 4">
    <name type="scientific">Imshaugia aleurites</name>
    <dbReference type="NCBI Taxonomy" id="172621"/>
    <lineage>
        <taxon>Eukaryota</taxon>
        <taxon>Fungi</taxon>
        <taxon>Dikarya</taxon>
        <taxon>Ascomycota</taxon>
        <taxon>Pezizomycotina</taxon>
        <taxon>Lecanoromycetes</taxon>
        <taxon>OSLEUM clade</taxon>
        <taxon>Lecanoromycetidae</taxon>
        <taxon>Lecanorales</taxon>
        <taxon>Lecanorineae</taxon>
        <taxon>Parmeliaceae</taxon>
        <taxon>Imshaugia</taxon>
    </lineage>
</organism>
<gene>
    <name evidence="3" type="ORF">IMSHALPRED_005075</name>
</gene>
<accession>A0A8H3PJF0</accession>
<proteinExistence type="predicted"/>
<dbReference type="EMBL" id="CAJPDT010000269">
    <property type="protein sequence ID" value="CAF9942841.1"/>
    <property type="molecule type" value="Genomic_DNA"/>
</dbReference>
<dbReference type="Gene3D" id="3.40.50.2000">
    <property type="entry name" value="Glycogen Phosphorylase B"/>
    <property type="match status" value="1"/>
</dbReference>
<evidence type="ECO:0000313" key="4">
    <source>
        <dbReference type="Proteomes" id="UP000664534"/>
    </source>
</evidence>
<keyword evidence="1" id="KW-0328">Glycosyltransferase</keyword>
<feature type="non-terminal residue" evidence="3">
    <location>
        <position position="1"/>
    </location>
</feature>
<evidence type="ECO:0000256" key="1">
    <source>
        <dbReference type="ARBA" id="ARBA00022676"/>
    </source>
</evidence>
<sequence length="412" mass="45068">GRWAIDAERLRRARAQGMEFVVIVETWLGGGTKRAIDDIGSLVGYRGRVEMRLRSLRSGAIQLSCPALPLSAVFGDDDVWPLLAMLNAAEVSLVMVHQLLGFSKTTIDALTTWCRPRNSIAYIHDFYSICPRVTLIDAVGTYCGIKSADVCDRCVGLGGGHEASRLNELSVGEHRTLLGDFLGAMRTVVAPSDDAARHVASVYPGLAIRAIPHPELRDDIDQPGDRSNMSNIILLGGIGPHKGSEKLLEIARLARLTHPHLTFSVIGHTDIDDALEAVGNVRISGQYKKSELRTLLDQERGRIALFLHIWPETYSYTLSEALNAGLLPLVPDIGAPAERIRLHSQGLVFDFPIQAANVLRIIDSAVESREVERPDPLTRHQQSSIRTLDALVNSSSQLSASARLEDSLDTSR</sequence>
<dbReference type="InterPro" id="IPR001296">
    <property type="entry name" value="Glyco_trans_1"/>
</dbReference>
<dbReference type="Pfam" id="PF00534">
    <property type="entry name" value="Glycos_transf_1"/>
    <property type="match status" value="1"/>
</dbReference>
<dbReference type="SUPFAM" id="SSF53756">
    <property type="entry name" value="UDP-Glycosyltransferase/glycogen phosphorylase"/>
    <property type="match status" value="1"/>
</dbReference>
<dbReference type="AlphaFoldDB" id="A0A8H3PJF0"/>
<feature type="domain" description="Glycosyl transferase family 1" evidence="2">
    <location>
        <begin position="231"/>
        <end position="370"/>
    </location>
</feature>
<reference evidence="3" key="1">
    <citation type="submission" date="2021-03" db="EMBL/GenBank/DDBJ databases">
        <authorList>
            <person name="Tagirdzhanova G."/>
        </authorList>
    </citation>
    <scope>NUCLEOTIDE SEQUENCE</scope>
</reference>
<evidence type="ECO:0000259" key="2">
    <source>
        <dbReference type="Pfam" id="PF00534"/>
    </source>
</evidence>
<comment type="caution">
    <text evidence="3">The sequence shown here is derived from an EMBL/GenBank/DDBJ whole genome shotgun (WGS) entry which is preliminary data.</text>
</comment>
<keyword evidence="4" id="KW-1185">Reference proteome</keyword>
<dbReference type="Proteomes" id="UP000664534">
    <property type="component" value="Unassembled WGS sequence"/>
</dbReference>
<evidence type="ECO:0000313" key="3">
    <source>
        <dbReference type="EMBL" id="CAF9942841.1"/>
    </source>
</evidence>
<keyword evidence="1" id="KW-0808">Transferase</keyword>
<protein>
    <recommendedName>
        <fullName evidence="2">Glycosyl transferase family 1 domain-containing protein</fullName>
    </recommendedName>
</protein>
<name>A0A8H3PJF0_9LECA</name>
<dbReference type="GO" id="GO:0016757">
    <property type="term" value="F:glycosyltransferase activity"/>
    <property type="evidence" value="ECO:0007669"/>
    <property type="project" value="UniProtKB-KW"/>
</dbReference>